<dbReference type="InterPro" id="IPR050706">
    <property type="entry name" value="Cyclic-di-GMP_PDE-like"/>
</dbReference>
<sequence length="390" mass="40288">MPPRPDLPDPSPALAERLAAALAAGAIRPAFQPVLDLRSGAVAGFEVLARWTDDLLGPVPPARFIAVAESAGLIAPLTAHLIRAACAPARAWAGGFRLAFNIAPVHLQDPLMPALFEDSVREAGFPIARTAIELTETAAITDAEAARAGADRLRAQGVRLSLDDFGTGHSSLARLQSLPFDEIKLDGGFVRGMERAATGRAIVGAVIGLGRALGVPVVAEGVETAAQAGALVALGCDFGQGWLFGRPLPPEGVPELLRARGEAPWPPPAPDPSPEQQLAQLEAAYEAAPAGLLSVDRALRVRTASRHGAALLGLELRGLPGRPLAEIDPALAAHARADLDRARLGEPIPPRLLALGATGRTVLLAARPARDGNGELLGLSLVLTEVPSAG</sequence>
<accession>A0A840YEP6</accession>
<dbReference type="CDD" id="cd01948">
    <property type="entry name" value="EAL"/>
    <property type="match status" value="1"/>
</dbReference>
<organism evidence="2 3">
    <name type="scientific">Muricoccus pecuniae</name>
    <dbReference type="NCBI Taxonomy" id="693023"/>
    <lineage>
        <taxon>Bacteria</taxon>
        <taxon>Pseudomonadati</taxon>
        <taxon>Pseudomonadota</taxon>
        <taxon>Alphaproteobacteria</taxon>
        <taxon>Acetobacterales</taxon>
        <taxon>Roseomonadaceae</taxon>
        <taxon>Muricoccus</taxon>
    </lineage>
</organism>
<dbReference type="InterPro" id="IPR035965">
    <property type="entry name" value="PAS-like_dom_sf"/>
</dbReference>
<dbReference type="Pfam" id="PF00563">
    <property type="entry name" value="EAL"/>
    <property type="match status" value="1"/>
</dbReference>
<dbReference type="RefSeq" id="WP_184514482.1">
    <property type="nucleotide sequence ID" value="NZ_JACIJD010000003.1"/>
</dbReference>
<dbReference type="PANTHER" id="PTHR33121:SF71">
    <property type="entry name" value="OXYGEN SENSOR PROTEIN DOSP"/>
    <property type="match status" value="1"/>
</dbReference>
<dbReference type="SUPFAM" id="SSF55785">
    <property type="entry name" value="PYP-like sensor domain (PAS domain)"/>
    <property type="match status" value="1"/>
</dbReference>
<dbReference type="Gene3D" id="3.20.20.450">
    <property type="entry name" value="EAL domain"/>
    <property type="match status" value="1"/>
</dbReference>
<dbReference type="Proteomes" id="UP000580654">
    <property type="component" value="Unassembled WGS sequence"/>
</dbReference>
<dbReference type="SMART" id="SM00052">
    <property type="entry name" value="EAL"/>
    <property type="match status" value="1"/>
</dbReference>
<keyword evidence="3" id="KW-1185">Reference proteome</keyword>
<dbReference type="InterPro" id="IPR013656">
    <property type="entry name" value="PAS_4"/>
</dbReference>
<dbReference type="AlphaFoldDB" id="A0A840YEP6"/>
<name>A0A840YEP6_9PROT</name>
<dbReference type="Pfam" id="PF08448">
    <property type="entry name" value="PAS_4"/>
    <property type="match status" value="1"/>
</dbReference>
<dbReference type="GO" id="GO:0071111">
    <property type="term" value="F:cyclic-guanylate-specific phosphodiesterase activity"/>
    <property type="evidence" value="ECO:0007669"/>
    <property type="project" value="InterPro"/>
</dbReference>
<dbReference type="SUPFAM" id="SSF141868">
    <property type="entry name" value="EAL domain-like"/>
    <property type="match status" value="1"/>
</dbReference>
<dbReference type="PROSITE" id="PS50883">
    <property type="entry name" value="EAL"/>
    <property type="match status" value="1"/>
</dbReference>
<proteinExistence type="predicted"/>
<dbReference type="Gene3D" id="3.30.450.20">
    <property type="entry name" value="PAS domain"/>
    <property type="match status" value="1"/>
</dbReference>
<gene>
    <name evidence="2" type="ORF">FHS87_000991</name>
</gene>
<evidence type="ECO:0000313" key="2">
    <source>
        <dbReference type="EMBL" id="MBB5692972.1"/>
    </source>
</evidence>
<reference evidence="2 3" key="1">
    <citation type="submission" date="2020-08" db="EMBL/GenBank/DDBJ databases">
        <title>Genomic Encyclopedia of Type Strains, Phase IV (KMG-IV): sequencing the most valuable type-strain genomes for metagenomic binning, comparative biology and taxonomic classification.</title>
        <authorList>
            <person name="Goeker M."/>
        </authorList>
    </citation>
    <scope>NUCLEOTIDE SEQUENCE [LARGE SCALE GENOMIC DNA]</scope>
    <source>
        <strain evidence="2 3">DSM 25622</strain>
    </source>
</reference>
<evidence type="ECO:0000313" key="3">
    <source>
        <dbReference type="Proteomes" id="UP000580654"/>
    </source>
</evidence>
<protein>
    <submittedName>
        <fullName evidence="2">EAL domain-containing protein (Putative c-di-GMP-specific phosphodiesterase class I)</fullName>
    </submittedName>
</protein>
<dbReference type="InterPro" id="IPR001633">
    <property type="entry name" value="EAL_dom"/>
</dbReference>
<feature type="domain" description="EAL" evidence="1">
    <location>
        <begin position="11"/>
        <end position="261"/>
    </location>
</feature>
<comment type="caution">
    <text evidence="2">The sequence shown here is derived from an EMBL/GenBank/DDBJ whole genome shotgun (WGS) entry which is preliminary data.</text>
</comment>
<dbReference type="InterPro" id="IPR035919">
    <property type="entry name" value="EAL_sf"/>
</dbReference>
<dbReference type="PANTHER" id="PTHR33121">
    <property type="entry name" value="CYCLIC DI-GMP PHOSPHODIESTERASE PDEF"/>
    <property type="match status" value="1"/>
</dbReference>
<dbReference type="EMBL" id="JACIJD010000003">
    <property type="protein sequence ID" value="MBB5692972.1"/>
    <property type="molecule type" value="Genomic_DNA"/>
</dbReference>
<evidence type="ECO:0000259" key="1">
    <source>
        <dbReference type="PROSITE" id="PS50883"/>
    </source>
</evidence>